<feature type="binding site" evidence="7 8">
    <location>
        <position position="31"/>
    </location>
    <ligand>
        <name>S-adenosyl-L-methionine</name>
        <dbReference type="ChEBI" id="CHEBI:59789"/>
    </ligand>
</feature>
<keyword evidence="2 7" id="KW-0698">rRNA processing</keyword>
<comment type="function">
    <text evidence="7">Specifically dimethylates two adjacent adenosines (A1518 and A1519) in the loop of a conserved hairpin near the 3'-end of 16S rRNA in the 30S particle. May play a critical role in biogenesis of 30S subunits.</text>
</comment>
<keyword evidence="1 7" id="KW-0963">Cytoplasm</keyword>
<evidence type="ECO:0000256" key="5">
    <source>
        <dbReference type="ARBA" id="ARBA00022691"/>
    </source>
</evidence>
<accession>A0A841RQR3</accession>
<evidence type="ECO:0000256" key="2">
    <source>
        <dbReference type="ARBA" id="ARBA00022552"/>
    </source>
</evidence>
<gene>
    <name evidence="7" type="primary">rsmA</name>
    <name evidence="7" type="synonym">ksgA</name>
    <name evidence="10" type="ORF">GGQ92_002772</name>
</gene>
<keyword evidence="6 7" id="KW-0694">RNA-binding</keyword>
<dbReference type="SMART" id="SM00650">
    <property type="entry name" value="rADc"/>
    <property type="match status" value="1"/>
</dbReference>
<dbReference type="PANTHER" id="PTHR11727:SF7">
    <property type="entry name" value="DIMETHYLADENOSINE TRANSFERASE-RELATED"/>
    <property type="match status" value="1"/>
</dbReference>
<proteinExistence type="inferred from homology"/>
<dbReference type="FunFam" id="3.40.50.150:FF:000023">
    <property type="entry name" value="Ribosomal RNA small subunit methyltransferase A"/>
    <property type="match status" value="1"/>
</dbReference>
<evidence type="ECO:0000256" key="6">
    <source>
        <dbReference type="ARBA" id="ARBA00022884"/>
    </source>
</evidence>
<dbReference type="Proteomes" id="UP000572212">
    <property type="component" value="Unassembled WGS sequence"/>
</dbReference>
<comment type="caution">
    <text evidence="10">The sequence shown here is derived from an EMBL/GenBank/DDBJ whole genome shotgun (WGS) entry which is preliminary data.</text>
</comment>
<dbReference type="InterPro" id="IPR023165">
    <property type="entry name" value="rRNA_Ade_diMease-like_C"/>
</dbReference>
<dbReference type="AlphaFoldDB" id="A0A841RQR3"/>
<feature type="binding site" evidence="7 8">
    <location>
        <position position="104"/>
    </location>
    <ligand>
        <name>S-adenosyl-L-methionine</name>
        <dbReference type="ChEBI" id="CHEBI:59789"/>
    </ligand>
</feature>
<dbReference type="Pfam" id="PF00398">
    <property type="entry name" value="RrnaAD"/>
    <property type="match status" value="1"/>
</dbReference>
<dbReference type="HAMAP" id="MF_00607">
    <property type="entry name" value="16SrRNA_methyltr_A"/>
    <property type="match status" value="1"/>
</dbReference>
<dbReference type="NCBIfam" id="TIGR00755">
    <property type="entry name" value="ksgA"/>
    <property type="match status" value="1"/>
</dbReference>
<dbReference type="Gene3D" id="1.10.8.100">
    <property type="entry name" value="Ribosomal RNA adenine dimethylase-like, domain 2"/>
    <property type="match status" value="1"/>
</dbReference>
<feature type="binding site" evidence="7 8">
    <location>
        <position position="130"/>
    </location>
    <ligand>
        <name>S-adenosyl-L-methionine</name>
        <dbReference type="ChEBI" id="CHEBI:59789"/>
    </ligand>
</feature>
<keyword evidence="3 7" id="KW-0489">Methyltransferase</keyword>
<keyword evidence="5 7" id="KW-0949">S-adenosyl-L-methionine</keyword>
<dbReference type="InterPro" id="IPR001737">
    <property type="entry name" value="KsgA/Erm"/>
</dbReference>
<dbReference type="GO" id="GO:0052908">
    <property type="term" value="F:16S rRNA (adenine(1518)-N(6)/adenine(1519)-N(6))-dimethyltransferase activity"/>
    <property type="evidence" value="ECO:0007669"/>
    <property type="project" value="UniProtKB-EC"/>
</dbReference>
<dbReference type="GO" id="GO:0005829">
    <property type="term" value="C:cytosol"/>
    <property type="evidence" value="ECO:0007669"/>
    <property type="project" value="TreeGrafter"/>
</dbReference>
<feature type="binding site" evidence="7 8">
    <location>
        <position position="58"/>
    </location>
    <ligand>
        <name>S-adenosyl-L-methionine</name>
        <dbReference type="ChEBI" id="CHEBI:59789"/>
    </ligand>
</feature>
<feature type="binding site" evidence="7 8">
    <location>
        <position position="33"/>
    </location>
    <ligand>
        <name>S-adenosyl-L-methionine</name>
        <dbReference type="ChEBI" id="CHEBI:59789"/>
    </ligand>
</feature>
<dbReference type="EMBL" id="JACHON010000019">
    <property type="protein sequence ID" value="MBB6513953.1"/>
    <property type="molecule type" value="Genomic_DNA"/>
</dbReference>
<dbReference type="RefSeq" id="WP_184250087.1">
    <property type="nucleotide sequence ID" value="NZ_BAAACU010000061.1"/>
</dbReference>
<evidence type="ECO:0000313" key="10">
    <source>
        <dbReference type="EMBL" id="MBB6513953.1"/>
    </source>
</evidence>
<evidence type="ECO:0000256" key="1">
    <source>
        <dbReference type="ARBA" id="ARBA00022490"/>
    </source>
</evidence>
<evidence type="ECO:0000259" key="9">
    <source>
        <dbReference type="SMART" id="SM00650"/>
    </source>
</evidence>
<dbReference type="InterPro" id="IPR020598">
    <property type="entry name" value="rRNA_Ade_methylase_Trfase_N"/>
</dbReference>
<feature type="binding site" evidence="7 8">
    <location>
        <position position="79"/>
    </location>
    <ligand>
        <name>S-adenosyl-L-methionine</name>
        <dbReference type="ChEBI" id="CHEBI:59789"/>
    </ligand>
</feature>
<dbReference type="SUPFAM" id="SSF53335">
    <property type="entry name" value="S-adenosyl-L-methionine-dependent methyltransferases"/>
    <property type="match status" value="1"/>
</dbReference>
<sequence>MTNKKAIATPGRTKEILDKYQFSFKKSLGQNFLVDANILVKMLETAAISKDVNTIEIGPGIGALTEQLAIHSNQVLAFEIDQRLIPILHDTLSDYSNVKVVHQDILKADLPKMMEETFGDDERDVKVIANLPYYITTPILMELLIARLPVQSITVMIQKEVAERMAAHKSTKEYGSLSIAIQYYTEAAVPMIVPSTVFRPQPRVDSAVLHLVMREKPPVDLENEEFFFTVVQASFAQRRKTLRNNLVRHFQGELAKEEIERIFKETEIDGTRRAESLTMEEFATLSNVLWSNTLDYRTV</sequence>
<dbReference type="CDD" id="cd02440">
    <property type="entry name" value="AdoMet_MTases"/>
    <property type="match status" value="1"/>
</dbReference>
<reference evidence="10 11" key="1">
    <citation type="submission" date="2020-08" db="EMBL/GenBank/DDBJ databases">
        <title>Genomic Encyclopedia of Type Strains, Phase IV (KMG-IV): sequencing the most valuable type-strain genomes for metagenomic binning, comparative biology and taxonomic classification.</title>
        <authorList>
            <person name="Goeker M."/>
        </authorList>
    </citation>
    <scope>NUCLEOTIDE SEQUENCE [LARGE SCALE GENOMIC DNA]</scope>
    <source>
        <strain evidence="10 11">DSM 11805</strain>
    </source>
</reference>
<dbReference type="GO" id="GO:0003723">
    <property type="term" value="F:RNA binding"/>
    <property type="evidence" value="ECO:0007669"/>
    <property type="project" value="UniProtKB-UniRule"/>
</dbReference>
<comment type="subcellular location">
    <subcellularLocation>
        <location evidence="7">Cytoplasm</location>
    </subcellularLocation>
</comment>
<dbReference type="InterPro" id="IPR011530">
    <property type="entry name" value="rRNA_adenine_dimethylase"/>
</dbReference>
<evidence type="ECO:0000313" key="11">
    <source>
        <dbReference type="Proteomes" id="UP000572212"/>
    </source>
</evidence>
<feature type="domain" description="Ribosomal RNA adenine methylase transferase N-terminal" evidence="9">
    <location>
        <begin position="38"/>
        <end position="215"/>
    </location>
</feature>
<protein>
    <recommendedName>
        <fullName evidence="7">Ribosomal RNA small subunit methyltransferase A</fullName>
        <ecNumber evidence="7">2.1.1.182</ecNumber>
    </recommendedName>
    <alternativeName>
        <fullName evidence="7">16S rRNA (adenine(1518)-N(6)/adenine(1519)-N(6))-dimethyltransferase</fullName>
    </alternativeName>
    <alternativeName>
        <fullName evidence="7">16S rRNA dimethyladenosine transferase</fullName>
    </alternativeName>
    <alternativeName>
        <fullName evidence="7">16S rRNA dimethylase</fullName>
    </alternativeName>
    <alternativeName>
        <fullName evidence="7">S-adenosylmethionine-6-N', N'-adenosyl(rRNA) dimethyltransferase</fullName>
    </alternativeName>
</protein>
<organism evidence="10 11">
    <name type="scientific">Gracilibacillus halotolerans</name>
    <dbReference type="NCBI Taxonomy" id="74386"/>
    <lineage>
        <taxon>Bacteria</taxon>
        <taxon>Bacillati</taxon>
        <taxon>Bacillota</taxon>
        <taxon>Bacilli</taxon>
        <taxon>Bacillales</taxon>
        <taxon>Bacillaceae</taxon>
        <taxon>Gracilibacillus</taxon>
    </lineage>
</organism>
<keyword evidence="4 7" id="KW-0808">Transferase</keyword>
<dbReference type="InterPro" id="IPR029063">
    <property type="entry name" value="SAM-dependent_MTases_sf"/>
</dbReference>
<evidence type="ECO:0000256" key="8">
    <source>
        <dbReference type="PROSITE-ProRule" id="PRU01026"/>
    </source>
</evidence>
<dbReference type="PANTHER" id="PTHR11727">
    <property type="entry name" value="DIMETHYLADENOSINE TRANSFERASE"/>
    <property type="match status" value="1"/>
</dbReference>
<evidence type="ECO:0000256" key="4">
    <source>
        <dbReference type="ARBA" id="ARBA00022679"/>
    </source>
</evidence>
<dbReference type="PROSITE" id="PS51689">
    <property type="entry name" value="SAM_RNA_A_N6_MT"/>
    <property type="match status" value="1"/>
</dbReference>
<comment type="similarity">
    <text evidence="7">Belongs to the class I-like SAM-binding methyltransferase superfamily. rRNA adenine N(6)-methyltransferase family. RsmA subfamily.</text>
</comment>
<comment type="catalytic activity">
    <reaction evidence="7">
        <text>adenosine(1518)/adenosine(1519) in 16S rRNA + 4 S-adenosyl-L-methionine = N(6)-dimethyladenosine(1518)/N(6)-dimethyladenosine(1519) in 16S rRNA + 4 S-adenosyl-L-homocysteine + 4 H(+)</text>
        <dbReference type="Rhea" id="RHEA:19609"/>
        <dbReference type="Rhea" id="RHEA-COMP:10232"/>
        <dbReference type="Rhea" id="RHEA-COMP:10233"/>
        <dbReference type="ChEBI" id="CHEBI:15378"/>
        <dbReference type="ChEBI" id="CHEBI:57856"/>
        <dbReference type="ChEBI" id="CHEBI:59789"/>
        <dbReference type="ChEBI" id="CHEBI:74411"/>
        <dbReference type="ChEBI" id="CHEBI:74493"/>
        <dbReference type="EC" id="2.1.1.182"/>
    </reaction>
</comment>
<dbReference type="EC" id="2.1.1.182" evidence="7"/>
<name>A0A841RQR3_9BACI</name>
<evidence type="ECO:0000256" key="3">
    <source>
        <dbReference type="ARBA" id="ARBA00022603"/>
    </source>
</evidence>
<dbReference type="Gene3D" id="3.40.50.150">
    <property type="entry name" value="Vaccinia Virus protein VP39"/>
    <property type="match status" value="1"/>
</dbReference>
<keyword evidence="11" id="KW-1185">Reference proteome</keyword>
<evidence type="ECO:0000256" key="7">
    <source>
        <dbReference type="HAMAP-Rule" id="MF_00607"/>
    </source>
</evidence>